<dbReference type="AlphaFoldDB" id="A0A072TQU0"/>
<name>A0A072TQU0_MEDTR</name>
<evidence type="ECO:0000313" key="3">
    <source>
        <dbReference type="EnsemblPlants" id="KEH19591"/>
    </source>
</evidence>
<sequence length="64" mass="7092">MRMTLASSTLQIRRHGYSGDINIIILIVFVGISTLLFYAINMDADPKYKQSICIGSSKVNVSKV</sequence>
<evidence type="ECO:0000313" key="2">
    <source>
        <dbReference type="EMBL" id="KEH19591.1"/>
    </source>
</evidence>
<reference evidence="2 4" key="1">
    <citation type="journal article" date="2011" name="Nature">
        <title>The Medicago genome provides insight into the evolution of rhizobial symbioses.</title>
        <authorList>
            <person name="Young N.D."/>
            <person name="Debelle F."/>
            <person name="Oldroyd G.E."/>
            <person name="Geurts R."/>
            <person name="Cannon S.B."/>
            <person name="Udvardi M.K."/>
            <person name="Benedito V.A."/>
            <person name="Mayer K.F."/>
            <person name="Gouzy J."/>
            <person name="Schoof H."/>
            <person name="Van de Peer Y."/>
            <person name="Proost S."/>
            <person name="Cook D.R."/>
            <person name="Meyers B.C."/>
            <person name="Spannagl M."/>
            <person name="Cheung F."/>
            <person name="De Mita S."/>
            <person name="Krishnakumar V."/>
            <person name="Gundlach H."/>
            <person name="Zhou S."/>
            <person name="Mudge J."/>
            <person name="Bharti A.K."/>
            <person name="Murray J.D."/>
            <person name="Naoumkina M.A."/>
            <person name="Rosen B."/>
            <person name="Silverstein K.A."/>
            <person name="Tang H."/>
            <person name="Rombauts S."/>
            <person name="Zhao P.X."/>
            <person name="Zhou P."/>
            <person name="Barbe V."/>
            <person name="Bardou P."/>
            <person name="Bechner M."/>
            <person name="Bellec A."/>
            <person name="Berger A."/>
            <person name="Berges H."/>
            <person name="Bidwell S."/>
            <person name="Bisseling T."/>
            <person name="Choisne N."/>
            <person name="Couloux A."/>
            <person name="Denny R."/>
            <person name="Deshpande S."/>
            <person name="Dai X."/>
            <person name="Doyle J.J."/>
            <person name="Dudez A.M."/>
            <person name="Farmer A.D."/>
            <person name="Fouteau S."/>
            <person name="Franken C."/>
            <person name="Gibelin C."/>
            <person name="Gish J."/>
            <person name="Goldstein S."/>
            <person name="Gonzalez A.J."/>
            <person name="Green P.J."/>
            <person name="Hallab A."/>
            <person name="Hartog M."/>
            <person name="Hua A."/>
            <person name="Humphray S.J."/>
            <person name="Jeong D.H."/>
            <person name="Jing Y."/>
            <person name="Jocker A."/>
            <person name="Kenton S.M."/>
            <person name="Kim D.J."/>
            <person name="Klee K."/>
            <person name="Lai H."/>
            <person name="Lang C."/>
            <person name="Lin S."/>
            <person name="Macmil S.L."/>
            <person name="Magdelenat G."/>
            <person name="Matthews L."/>
            <person name="McCorrison J."/>
            <person name="Monaghan E.L."/>
            <person name="Mun J.H."/>
            <person name="Najar F.Z."/>
            <person name="Nicholson C."/>
            <person name="Noirot C."/>
            <person name="O'Bleness M."/>
            <person name="Paule C.R."/>
            <person name="Poulain J."/>
            <person name="Prion F."/>
            <person name="Qin B."/>
            <person name="Qu C."/>
            <person name="Retzel E.F."/>
            <person name="Riddle C."/>
            <person name="Sallet E."/>
            <person name="Samain S."/>
            <person name="Samson N."/>
            <person name="Sanders I."/>
            <person name="Saurat O."/>
            <person name="Scarpelli C."/>
            <person name="Schiex T."/>
            <person name="Segurens B."/>
            <person name="Severin A.J."/>
            <person name="Sherrier D.J."/>
            <person name="Shi R."/>
            <person name="Sims S."/>
            <person name="Singer S.R."/>
            <person name="Sinharoy S."/>
            <person name="Sterck L."/>
            <person name="Viollet A."/>
            <person name="Wang B.B."/>
            <person name="Wang K."/>
            <person name="Wang M."/>
            <person name="Wang X."/>
            <person name="Warfsmann J."/>
            <person name="Weissenbach J."/>
            <person name="White D.D."/>
            <person name="White J.D."/>
            <person name="Wiley G.B."/>
            <person name="Wincker P."/>
            <person name="Xing Y."/>
            <person name="Yang L."/>
            <person name="Yao Z."/>
            <person name="Ying F."/>
            <person name="Zhai J."/>
            <person name="Zhou L."/>
            <person name="Zuber A."/>
            <person name="Denarie J."/>
            <person name="Dixon R.A."/>
            <person name="May G.D."/>
            <person name="Schwartz D.C."/>
            <person name="Rogers J."/>
            <person name="Quetier F."/>
            <person name="Town C.D."/>
            <person name="Roe B.A."/>
        </authorList>
    </citation>
    <scope>NUCLEOTIDE SEQUENCE [LARGE SCALE GENOMIC DNA]</scope>
    <source>
        <strain evidence="2">A17</strain>
        <strain evidence="3 4">cv. Jemalong A17</strain>
    </source>
</reference>
<evidence type="ECO:0000256" key="1">
    <source>
        <dbReference type="SAM" id="Phobius"/>
    </source>
</evidence>
<keyword evidence="1" id="KW-0472">Membrane</keyword>
<gene>
    <name evidence="2" type="ordered locus">MTR_8g464470</name>
</gene>
<feature type="transmembrane region" description="Helical" evidence="1">
    <location>
        <begin position="21"/>
        <end position="40"/>
    </location>
</feature>
<dbReference type="EMBL" id="CM001224">
    <property type="protein sequence ID" value="KEH19591.1"/>
    <property type="molecule type" value="Genomic_DNA"/>
</dbReference>
<dbReference type="HOGENOM" id="CLU_2871063_0_0_1"/>
<dbReference type="EnsemblPlants" id="KEH19591">
    <property type="protein sequence ID" value="KEH19591"/>
    <property type="gene ID" value="MTR_8g464470"/>
</dbReference>
<proteinExistence type="predicted"/>
<dbReference type="Proteomes" id="UP000002051">
    <property type="component" value="Chromosome 8"/>
</dbReference>
<keyword evidence="1" id="KW-1133">Transmembrane helix</keyword>
<organism evidence="2 4">
    <name type="scientific">Medicago truncatula</name>
    <name type="common">Barrel medic</name>
    <name type="synonym">Medicago tribuloides</name>
    <dbReference type="NCBI Taxonomy" id="3880"/>
    <lineage>
        <taxon>Eukaryota</taxon>
        <taxon>Viridiplantae</taxon>
        <taxon>Streptophyta</taxon>
        <taxon>Embryophyta</taxon>
        <taxon>Tracheophyta</taxon>
        <taxon>Spermatophyta</taxon>
        <taxon>Magnoliopsida</taxon>
        <taxon>eudicotyledons</taxon>
        <taxon>Gunneridae</taxon>
        <taxon>Pentapetalae</taxon>
        <taxon>rosids</taxon>
        <taxon>fabids</taxon>
        <taxon>Fabales</taxon>
        <taxon>Fabaceae</taxon>
        <taxon>Papilionoideae</taxon>
        <taxon>50 kb inversion clade</taxon>
        <taxon>NPAAA clade</taxon>
        <taxon>Hologalegina</taxon>
        <taxon>IRL clade</taxon>
        <taxon>Trifolieae</taxon>
        <taxon>Medicago</taxon>
    </lineage>
</organism>
<keyword evidence="1 2" id="KW-0812">Transmembrane</keyword>
<reference evidence="2 4" key="2">
    <citation type="journal article" date="2014" name="BMC Genomics">
        <title>An improved genome release (version Mt4.0) for the model legume Medicago truncatula.</title>
        <authorList>
            <person name="Tang H."/>
            <person name="Krishnakumar V."/>
            <person name="Bidwell S."/>
            <person name="Rosen B."/>
            <person name="Chan A."/>
            <person name="Zhou S."/>
            <person name="Gentzbittel L."/>
            <person name="Childs K.L."/>
            <person name="Yandell M."/>
            <person name="Gundlach H."/>
            <person name="Mayer K.F."/>
            <person name="Schwartz D.C."/>
            <person name="Town C.D."/>
        </authorList>
    </citation>
    <scope>GENOME REANNOTATION</scope>
    <source>
        <strain evidence="2">A17</strain>
        <strain evidence="3 4">cv. Jemalong A17</strain>
    </source>
</reference>
<accession>A0A072TQU0</accession>
<evidence type="ECO:0000313" key="4">
    <source>
        <dbReference type="Proteomes" id="UP000002051"/>
    </source>
</evidence>
<keyword evidence="4" id="KW-1185">Reference proteome</keyword>
<protein>
    <submittedName>
        <fullName evidence="2">Transmembrane protein, putative</fullName>
    </submittedName>
</protein>
<reference evidence="3" key="3">
    <citation type="submission" date="2015-04" db="UniProtKB">
        <authorList>
            <consortium name="EnsemblPlants"/>
        </authorList>
    </citation>
    <scope>IDENTIFICATION</scope>
    <source>
        <strain evidence="3">cv. Jemalong A17</strain>
    </source>
</reference>